<name>A0A7J6DP86_CANSA</name>
<dbReference type="EMBL" id="JAATIQ010000749">
    <property type="protein sequence ID" value="KAF4347921.1"/>
    <property type="molecule type" value="Genomic_DNA"/>
</dbReference>
<evidence type="ECO:0000259" key="1">
    <source>
        <dbReference type="Pfam" id="PF13456"/>
    </source>
</evidence>
<evidence type="ECO:0000313" key="5">
    <source>
        <dbReference type="Proteomes" id="UP000583929"/>
    </source>
</evidence>
<comment type="caution">
    <text evidence="2">The sequence shown here is derived from an EMBL/GenBank/DDBJ whole genome shotgun (WGS) entry which is preliminary data.</text>
</comment>
<dbReference type="InterPro" id="IPR012337">
    <property type="entry name" value="RNaseH-like_sf"/>
</dbReference>
<dbReference type="InterPro" id="IPR053151">
    <property type="entry name" value="RNase_H-like"/>
</dbReference>
<proteinExistence type="predicted"/>
<dbReference type="GO" id="GO:0003676">
    <property type="term" value="F:nucleic acid binding"/>
    <property type="evidence" value="ECO:0007669"/>
    <property type="project" value="InterPro"/>
</dbReference>
<dbReference type="PANTHER" id="PTHR47723">
    <property type="entry name" value="OS05G0353850 PROTEIN"/>
    <property type="match status" value="1"/>
</dbReference>
<dbReference type="InterPro" id="IPR036397">
    <property type="entry name" value="RNaseH_sf"/>
</dbReference>
<reference evidence="4 5" key="1">
    <citation type="journal article" date="2020" name="bioRxiv">
        <title>Sequence and annotation of 42 cannabis genomes reveals extensive copy number variation in cannabinoid synthesis and pathogen resistance genes.</title>
        <authorList>
            <person name="Mckernan K.J."/>
            <person name="Helbert Y."/>
            <person name="Kane L.T."/>
            <person name="Ebling H."/>
            <person name="Zhang L."/>
            <person name="Liu B."/>
            <person name="Eaton Z."/>
            <person name="Mclaughlin S."/>
            <person name="Kingan S."/>
            <person name="Baybayan P."/>
            <person name="Concepcion G."/>
            <person name="Jordan M."/>
            <person name="Riva A."/>
            <person name="Barbazuk W."/>
            <person name="Harkins T."/>
        </authorList>
    </citation>
    <scope>NUCLEOTIDE SEQUENCE [LARGE SCALE GENOMIC DNA]</scope>
    <source>
        <strain evidence="4 5">cv. Jamaican Lion 4</strain>
        <strain evidence="2">Father</strain>
        <strain evidence="3">Mother</strain>
        <tissue evidence="2">Leaf</tissue>
    </source>
</reference>
<dbReference type="SUPFAM" id="SSF53098">
    <property type="entry name" value="Ribonuclease H-like"/>
    <property type="match status" value="1"/>
</dbReference>
<gene>
    <name evidence="3" type="ORF">F8388_001865</name>
    <name evidence="2" type="ORF">G4B88_009312</name>
</gene>
<sequence length="94" mass="10284">MHLNNLTWEPPPVGTLKLNTDAAVSSHQNKTGGGVIVRDHTGKIIAATAFSRVGQMQPKVAEGWVLWEGLKWSRDNGINIDHIEVDSTHGFTIN</sequence>
<protein>
    <recommendedName>
        <fullName evidence="1">RNase H type-1 domain-containing protein</fullName>
    </recommendedName>
</protein>
<dbReference type="AlphaFoldDB" id="A0A7J6DP86"/>
<keyword evidence="5" id="KW-1185">Reference proteome</keyword>
<dbReference type="InterPro" id="IPR002156">
    <property type="entry name" value="RNaseH_domain"/>
</dbReference>
<accession>A0A7J6DP86</accession>
<dbReference type="PANTHER" id="PTHR47723:SF19">
    <property type="entry name" value="POLYNUCLEOTIDYL TRANSFERASE, RIBONUCLEASE H-LIKE SUPERFAMILY PROTEIN"/>
    <property type="match status" value="1"/>
</dbReference>
<dbReference type="EMBL" id="JAATIP010000127">
    <property type="protein sequence ID" value="KAF4369443.1"/>
    <property type="molecule type" value="Genomic_DNA"/>
</dbReference>
<feature type="domain" description="RNase H type-1" evidence="1">
    <location>
        <begin position="19"/>
        <end position="88"/>
    </location>
</feature>
<dbReference type="Proteomes" id="UP000525078">
    <property type="component" value="Unassembled WGS sequence"/>
</dbReference>
<organism evidence="2 5">
    <name type="scientific">Cannabis sativa</name>
    <name type="common">Hemp</name>
    <name type="synonym">Marijuana</name>
    <dbReference type="NCBI Taxonomy" id="3483"/>
    <lineage>
        <taxon>Eukaryota</taxon>
        <taxon>Viridiplantae</taxon>
        <taxon>Streptophyta</taxon>
        <taxon>Embryophyta</taxon>
        <taxon>Tracheophyta</taxon>
        <taxon>Spermatophyta</taxon>
        <taxon>Magnoliopsida</taxon>
        <taxon>eudicotyledons</taxon>
        <taxon>Gunneridae</taxon>
        <taxon>Pentapetalae</taxon>
        <taxon>rosids</taxon>
        <taxon>fabids</taxon>
        <taxon>Rosales</taxon>
        <taxon>Cannabaceae</taxon>
        <taxon>Cannabis</taxon>
    </lineage>
</organism>
<evidence type="ECO:0000313" key="3">
    <source>
        <dbReference type="EMBL" id="KAF4369443.1"/>
    </source>
</evidence>
<dbReference type="Proteomes" id="UP000583929">
    <property type="component" value="Unassembled WGS sequence"/>
</dbReference>
<dbReference type="Gene3D" id="3.30.420.10">
    <property type="entry name" value="Ribonuclease H-like superfamily/Ribonuclease H"/>
    <property type="match status" value="1"/>
</dbReference>
<dbReference type="Pfam" id="PF13456">
    <property type="entry name" value="RVT_3"/>
    <property type="match status" value="1"/>
</dbReference>
<evidence type="ECO:0000313" key="4">
    <source>
        <dbReference type="Proteomes" id="UP000525078"/>
    </source>
</evidence>
<evidence type="ECO:0000313" key="2">
    <source>
        <dbReference type="EMBL" id="KAF4347921.1"/>
    </source>
</evidence>
<dbReference type="GO" id="GO:0004523">
    <property type="term" value="F:RNA-DNA hybrid ribonuclease activity"/>
    <property type="evidence" value="ECO:0007669"/>
    <property type="project" value="InterPro"/>
</dbReference>